<dbReference type="OrthoDB" id="25896at2759"/>
<dbReference type="Gene3D" id="3.40.50.720">
    <property type="entry name" value="NAD(P)-binding Rossmann-like Domain"/>
    <property type="match status" value="1"/>
</dbReference>
<feature type="compositionally biased region" description="Basic and acidic residues" evidence="1">
    <location>
        <begin position="659"/>
        <end position="671"/>
    </location>
</feature>
<evidence type="ECO:0000256" key="1">
    <source>
        <dbReference type="SAM" id="MobiDB-lite"/>
    </source>
</evidence>
<evidence type="ECO:0000313" key="2">
    <source>
        <dbReference type="EMBL" id="TKA46877.1"/>
    </source>
</evidence>
<dbReference type="Gene3D" id="3.90.180.10">
    <property type="entry name" value="Medium-chain alcohol dehydrogenases, catalytic domain"/>
    <property type="match status" value="1"/>
</dbReference>
<feature type="compositionally biased region" description="Basic and acidic residues" evidence="1">
    <location>
        <begin position="681"/>
        <end position="695"/>
    </location>
</feature>
<proteinExistence type="predicted"/>
<reference evidence="2 3" key="1">
    <citation type="submission" date="2017-03" db="EMBL/GenBank/DDBJ databases">
        <title>Genomes of endolithic fungi from Antarctica.</title>
        <authorList>
            <person name="Coleine C."/>
            <person name="Masonjones S."/>
            <person name="Stajich J.E."/>
        </authorList>
    </citation>
    <scope>NUCLEOTIDE SEQUENCE [LARGE SCALE GENOMIC DNA]</scope>
    <source>
        <strain evidence="2 3">CCFEE 5311</strain>
    </source>
</reference>
<name>A0A4U0VCZ3_9PEZI</name>
<feature type="region of interest" description="Disordered" evidence="1">
    <location>
        <begin position="659"/>
        <end position="695"/>
    </location>
</feature>
<dbReference type="AlphaFoldDB" id="A0A4U0VCZ3"/>
<feature type="compositionally biased region" description="Basic and acidic residues" evidence="1">
    <location>
        <begin position="365"/>
        <end position="377"/>
    </location>
</feature>
<feature type="region of interest" description="Disordered" evidence="1">
    <location>
        <begin position="296"/>
        <end position="401"/>
    </location>
</feature>
<comment type="caution">
    <text evidence="2">The sequence shown here is derived from an EMBL/GenBank/DDBJ whole genome shotgun (WGS) entry which is preliminary data.</text>
</comment>
<gene>
    <name evidence="2" type="ORF">B0A54_03833</name>
</gene>
<organism evidence="2 3">
    <name type="scientific">Friedmanniomyces endolithicus</name>
    <dbReference type="NCBI Taxonomy" id="329885"/>
    <lineage>
        <taxon>Eukaryota</taxon>
        <taxon>Fungi</taxon>
        <taxon>Dikarya</taxon>
        <taxon>Ascomycota</taxon>
        <taxon>Pezizomycotina</taxon>
        <taxon>Dothideomycetes</taxon>
        <taxon>Dothideomycetidae</taxon>
        <taxon>Mycosphaerellales</taxon>
        <taxon>Teratosphaeriaceae</taxon>
        <taxon>Friedmanniomyces</taxon>
    </lineage>
</organism>
<protein>
    <submittedName>
        <fullName evidence="2">Uncharacterized protein</fullName>
    </submittedName>
</protein>
<sequence>MGATHTVNYREDIVKQIRDLKLETPIKYVFIPHTPADKYIVDSAAICASFGKVYSIVQTQEIPMYGTEFVAKSLTFIWEQLTGWIDNGRIKCHLKQTLPLTLEGVRKGHELFEASCAMGKVGLSVDAEGPSEEKAYTQNCRRACVAAVVSAYHDGGAIIQKIKVKRAARRAPAPPRLLEESIDQAPEEIEREKRRGISRFGKAFEDGDHIAVIALQSITIQLQGSLLEKLRSDENENTDFLYLVDAADAGRDRTIGALLELRQRLLAAQPIVEIQPQFPVQPRRIQASPQTYDIPVRLSQQPPRSPAPIQVPGRLRTFSKDQSASREIPREEDTAPGADDQSGAGRRKRHGSLLGFFKNHRSHSGSKEDLPKVDETLHSSTSPNSTPSIGAPERGIFRDQAPVPQPGFQYQEWEDDPAQIWGAKQDSERREIVASNAPIAPDDSQLSPVMTNRTLIASRSQVFSASHIGSVAVATPTPENQYLGYCKSAWRLQNGDRKAMTRCKEFNDGWSQSSVYYLACSSSKCAFAGHINVDQIWDKVWTVDSKGLKFKWSFLAKSHVPQAKVKNHEYAYQCLFCVFSGDKSPIYFGTDTYLDHVSSSHRSQITSEVVLYKTKGVVDRIASDEEDFDMNLFPLDTQEQGKRRMSAVLSDDLLRIPDPSKMDDAARDSVHSNEPWNEGLSEFKWDGDMKPAELA</sequence>
<dbReference type="Proteomes" id="UP000310066">
    <property type="component" value="Unassembled WGS sequence"/>
</dbReference>
<feature type="compositionally biased region" description="Polar residues" evidence="1">
    <location>
        <begin position="378"/>
        <end position="388"/>
    </location>
</feature>
<feature type="compositionally biased region" description="Basic and acidic residues" evidence="1">
    <location>
        <begin position="323"/>
        <end position="333"/>
    </location>
</feature>
<evidence type="ECO:0000313" key="3">
    <source>
        <dbReference type="Proteomes" id="UP000310066"/>
    </source>
</evidence>
<dbReference type="EMBL" id="NAJP01000007">
    <property type="protein sequence ID" value="TKA46877.1"/>
    <property type="molecule type" value="Genomic_DNA"/>
</dbReference>
<accession>A0A4U0VCZ3</accession>